<dbReference type="RefSeq" id="WP_266060467.1">
    <property type="nucleotide sequence ID" value="NZ_JAPKFM010000003.1"/>
</dbReference>
<evidence type="ECO:0000313" key="3">
    <source>
        <dbReference type="Proteomes" id="UP001143347"/>
    </source>
</evidence>
<reference evidence="2" key="1">
    <citation type="submission" date="2022-10" db="EMBL/GenBank/DDBJ databases">
        <title>WGS of marine actinomycetes from Thailand.</title>
        <authorList>
            <person name="Thawai C."/>
        </authorList>
    </citation>
    <scope>NUCLEOTIDE SEQUENCE</scope>
    <source>
        <strain evidence="2">SW21</strain>
    </source>
</reference>
<dbReference type="EMBL" id="JAPKFM010000003">
    <property type="protein sequence ID" value="MCX2963424.1"/>
    <property type="molecule type" value="Genomic_DNA"/>
</dbReference>
<keyword evidence="1" id="KW-0812">Transmembrane</keyword>
<evidence type="ECO:0000256" key="1">
    <source>
        <dbReference type="SAM" id="Phobius"/>
    </source>
</evidence>
<keyword evidence="3" id="KW-1185">Reference proteome</keyword>
<proteinExistence type="predicted"/>
<comment type="caution">
    <text evidence="2">The sequence shown here is derived from an EMBL/GenBank/DDBJ whole genome shotgun (WGS) entry which is preliminary data.</text>
</comment>
<evidence type="ECO:0000313" key="2">
    <source>
        <dbReference type="EMBL" id="MCX2963424.1"/>
    </source>
</evidence>
<accession>A0A9X3D2G5</accession>
<feature type="transmembrane region" description="Helical" evidence="1">
    <location>
        <begin position="15"/>
        <end position="37"/>
    </location>
</feature>
<dbReference type="AlphaFoldDB" id="A0A9X3D2G5"/>
<keyword evidence="1" id="KW-1133">Transmembrane helix</keyword>
<protein>
    <recommendedName>
        <fullName evidence="4">DUF2567 domain-containing protein</fullName>
    </recommendedName>
</protein>
<feature type="transmembrane region" description="Helical" evidence="1">
    <location>
        <begin position="146"/>
        <end position="167"/>
    </location>
</feature>
<sequence length="174" mass="18132">MSDGADRARATIRRFTWPIAALGGLLLIGFSLVPWGISDEGVQPSITGLGRVRVPGATAEDVAFLEEHTLRPGLWTVTFGAIITVVSLLAWWRPRLRWPAVAVVGLGAVATLAVTIPALADPGGHLFDQQVQDAIRVESPLVDVGYGLLGILIVAIALIGLVVAAALTPADGSS</sequence>
<evidence type="ECO:0008006" key="4">
    <source>
        <dbReference type="Google" id="ProtNLM"/>
    </source>
</evidence>
<gene>
    <name evidence="2" type="ORF">OSB52_04885</name>
</gene>
<keyword evidence="1" id="KW-0472">Membrane</keyword>
<name>A0A9X3D2G5_9ACTN</name>
<dbReference type="Proteomes" id="UP001143347">
    <property type="component" value="Unassembled WGS sequence"/>
</dbReference>
<feature type="transmembrane region" description="Helical" evidence="1">
    <location>
        <begin position="73"/>
        <end position="92"/>
    </location>
</feature>
<organism evidence="2 3">
    <name type="scientific">Gordonia aquimaris</name>
    <dbReference type="NCBI Taxonomy" id="2984863"/>
    <lineage>
        <taxon>Bacteria</taxon>
        <taxon>Bacillati</taxon>
        <taxon>Actinomycetota</taxon>
        <taxon>Actinomycetes</taxon>
        <taxon>Mycobacteriales</taxon>
        <taxon>Gordoniaceae</taxon>
        <taxon>Gordonia</taxon>
    </lineage>
</organism>
<feature type="transmembrane region" description="Helical" evidence="1">
    <location>
        <begin position="99"/>
        <end position="120"/>
    </location>
</feature>